<feature type="transmembrane region" description="Helical" evidence="6">
    <location>
        <begin position="7"/>
        <end position="29"/>
    </location>
</feature>
<feature type="transmembrane region" description="Helical" evidence="6">
    <location>
        <begin position="125"/>
        <end position="142"/>
    </location>
</feature>
<dbReference type="InterPro" id="IPR002293">
    <property type="entry name" value="AA/rel_permease1"/>
</dbReference>
<feature type="transmembrane region" description="Helical" evidence="6">
    <location>
        <begin position="92"/>
        <end position="113"/>
    </location>
</feature>
<keyword evidence="8" id="KW-1185">Reference proteome</keyword>
<dbReference type="Gene3D" id="1.20.1740.10">
    <property type="entry name" value="Amino acid/polyamine transporter I"/>
    <property type="match status" value="1"/>
</dbReference>
<sequence length="434" mass="46742">MDENKKLGLFSIILLGINSVIGTGIFLLPGNVYKILGPGSLLAYLLVLLLVMSMALCFAEASSMFQRSGGPYLYARAAFGEFIGFEVGTMKWVVSIIAWATMAVGFVTALAKIVPAVQNTMVSKTLVACIILGLGLLNLLGVNLMKFLNNIATIGKLVPLVLFIAVGLFFLNKGNFTPLFPYGHSSFNISEAVILVFYAFTGFENIGVTAGDMKNPEKNIPKAIIISMTLISIIYFLVQLISIGTLGVKLHNSTTPVADAMASFLGGTGGILVTMGTLISIAGINIAASFITPRCAVALAEDNLLPKSLAKTNKKNAPYIAVILTVAFSLVLAMNGSFTQLAAISVIARFSQYIPTCLSVIILRKKRKDLKANFRVPFGPVIPIFAVSASAWLIFNADKMKLVFGLGAMIILIPIYFIMKNYNKKQERLIENEI</sequence>
<dbReference type="eggNOG" id="COG0531">
    <property type="taxonomic scope" value="Bacteria"/>
</dbReference>
<keyword evidence="3 6" id="KW-0812">Transmembrane</keyword>
<feature type="transmembrane region" description="Helical" evidence="6">
    <location>
        <begin position="41"/>
        <end position="59"/>
    </location>
</feature>
<reference evidence="7 8" key="1">
    <citation type="submission" date="2009-06" db="EMBL/GenBank/DDBJ databases">
        <title>The draft genome of Clostridium carboxidivorans P7.</title>
        <authorList>
            <consortium name="US DOE Joint Genome Institute (JGI-PGF)"/>
            <person name="Lucas S."/>
            <person name="Copeland A."/>
            <person name="Lapidus A."/>
            <person name="Glavina del Rio T."/>
            <person name="Tice H."/>
            <person name="Bruce D."/>
            <person name="Goodwin L."/>
            <person name="Pitluck S."/>
            <person name="Larimer F."/>
            <person name="Land M.L."/>
            <person name="Hauser L."/>
            <person name="Hemme C.L."/>
        </authorList>
    </citation>
    <scope>NUCLEOTIDE SEQUENCE [LARGE SCALE GENOMIC DNA]</scope>
    <source>
        <strain evidence="7 8">P7</strain>
    </source>
</reference>
<dbReference type="EMBL" id="ACVI01000062">
    <property type="protein sequence ID" value="EET86164.1"/>
    <property type="molecule type" value="Genomic_DNA"/>
</dbReference>
<dbReference type="InterPro" id="IPR050367">
    <property type="entry name" value="APC_superfamily"/>
</dbReference>
<dbReference type="PIRSF" id="PIRSF006060">
    <property type="entry name" value="AA_transporter"/>
    <property type="match status" value="1"/>
</dbReference>
<comment type="subcellular location">
    <subcellularLocation>
        <location evidence="1">Cell membrane</location>
        <topology evidence="1">Multi-pass membrane protein</topology>
    </subcellularLocation>
</comment>
<accession>C6PX47</accession>
<dbReference type="STRING" id="536227.Ccar_18555"/>
<evidence type="ECO:0000256" key="6">
    <source>
        <dbReference type="SAM" id="Phobius"/>
    </source>
</evidence>
<proteinExistence type="predicted"/>
<name>C6PX47_9CLOT</name>
<feature type="transmembrane region" description="Helical" evidence="6">
    <location>
        <begin position="341"/>
        <end position="363"/>
    </location>
</feature>
<dbReference type="OrthoDB" id="9762947at2"/>
<keyword evidence="2" id="KW-1003">Cell membrane</keyword>
<keyword evidence="4 6" id="KW-1133">Transmembrane helix</keyword>
<dbReference type="Pfam" id="PF13520">
    <property type="entry name" value="AA_permease_2"/>
    <property type="match status" value="1"/>
</dbReference>
<evidence type="ECO:0000313" key="7">
    <source>
        <dbReference type="EMBL" id="EET86164.1"/>
    </source>
</evidence>
<protein>
    <submittedName>
        <fullName evidence="7">Amino acid permease-associated region</fullName>
    </submittedName>
</protein>
<dbReference type="GO" id="GO:0005886">
    <property type="term" value="C:plasma membrane"/>
    <property type="evidence" value="ECO:0007669"/>
    <property type="project" value="UniProtKB-SubCell"/>
</dbReference>
<feature type="transmembrane region" description="Helical" evidence="6">
    <location>
        <begin position="317"/>
        <end position="335"/>
    </location>
</feature>
<evidence type="ECO:0000256" key="1">
    <source>
        <dbReference type="ARBA" id="ARBA00004651"/>
    </source>
</evidence>
<evidence type="ECO:0000256" key="5">
    <source>
        <dbReference type="ARBA" id="ARBA00023136"/>
    </source>
</evidence>
<evidence type="ECO:0000256" key="4">
    <source>
        <dbReference type="ARBA" id="ARBA00022989"/>
    </source>
</evidence>
<dbReference type="AlphaFoldDB" id="C6PX47"/>
<feature type="transmembrane region" description="Helical" evidence="6">
    <location>
        <begin position="192"/>
        <end position="211"/>
    </location>
</feature>
<evidence type="ECO:0000256" key="2">
    <source>
        <dbReference type="ARBA" id="ARBA00022475"/>
    </source>
</evidence>
<dbReference type="PANTHER" id="PTHR42770:SF18">
    <property type="entry name" value="ARGININE_AGMATINE ANTIPORTER"/>
    <property type="match status" value="1"/>
</dbReference>
<dbReference type="GO" id="GO:0022857">
    <property type="term" value="F:transmembrane transporter activity"/>
    <property type="evidence" value="ECO:0007669"/>
    <property type="project" value="InterPro"/>
</dbReference>
<feature type="transmembrane region" description="Helical" evidence="6">
    <location>
        <begin position="154"/>
        <end position="172"/>
    </location>
</feature>
<organism evidence="7 8">
    <name type="scientific">Clostridium carboxidivorans P7</name>
    <dbReference type="NCBI Taxonomy" id="536227"/>
    <lineage>
        <taxon>Bacteria</taxon>
        <taxon>Bacillati</taxon>
        <taxon>Bacillota</taxon>
        <taxon>Clostridia</taxon>
        <taxon>Eubacteriales</taxon>
        <taxon>Clostridiaceae</taxon>
        <taxon>Clostridium</taxon>
    </lineage>
</organism>
<feature type="transmembrane region" description="Helical" evidence="6">
    <location>
        <begin position="401"/>
        <end position="419"/>
    </location>
</feature>
<comment type="caution">
    <text evidence="7">The sequence shown here is derived from an EMBL/GenBank/DDBJ whole genome shotgun (WGS) entry which is preliminary data.</text>
</comment>
<gene>
    <name evidence="7" type="ORF">CcarbDRAFT_3364</name>
</gene>
<feature type="transmembrane region" description="Helical" evidence="6">
    <location>
        <begin position="375"/>
        <end position="395"/>
    </location>
</feature>
<feature type="transmembrane region" description="Helical" evidence="6">
    <location>
        <begin position="223"/>
        <end position="248"/>
    </location>
</feature>
<evidence type="ECO:0000313" key="8">
    <source>
        <dbReference type="Proteomes" id="UP000004198"/>
    </source>
</evidence>
<feature type="transmembrane region" description="Helical" evidence="6">
    <location>
        <begin position="260"/>
        <end position="284"/>
    </location>
</feature>
<dbReference type="KEGG" id="cck:Ccar_18555"/>
<evidence type="ECO:0000256" key="3">
    <source>
        <dbReference type="ARBA" id="ARBA00022692"/>
    </source>
</evidence>
<dbReference type="Proteomes" id="UP000004198">
    <property type="component" value="Unassembled WGS sequence"/>
</dbReference>
<dbReference type="PANTHER" id="PTHR42770">
    <property type="entry name" value="AMINO ACID TRANSPORTER-RELATED"/>
    <property type="match status" value="1"/>
</dbReference>
<dbReference type="RefSeq" id="WP_007062249.1">
    <property type="nucleotide sequence ID" value="NZ_ACVI01000062.1"/>
</dbReference>
<keyword evidence="5 6" id="KW-0472">Membrane</keyword>
<dbReference type="PATRIC" id="fig|536227.13.peg.3884"/>